<evidence type="ECO:0000313" key="14">
    <source>
        <dbReference type="EMBL" id="GFR22937.1"/>
    </source>
</evidence>
<dbReference type="OrthoDB" id="6420843at2759"/>
<keyword evidence="15" id="KW-1185">Reference proteome</keyword>
<evidence type="ECO:0000256" key="12">
    <source>
        <dbReference type="SAM" id="Phobius"/>
    </source>
</evidence>
<feature type="transmembrane region" description="Helical" evidence="12">
    <location>
        <begin position="373"/>
        <end position="397"/>
    </location>
</feature>
<keyword evidence="9" id="KW-0325">Glycoprotein</keyword>
<gene>
    <name evidence="14" type="ORF">TNCT_93011</name>
</gene>
<dbReference type="Gene3D" id="3.40.190.10">
    <property type="entry name" value="Periplasmic binding protein-like II"/>
    <property type="match status" value="1"/>
</dbReference>
<feature type="transmembrane region" description="Helical" evidence="12">
    <location>
        <begin position="179"/>
        <end position="203"/>
    </location>
</feature>
<evidence type="ECO:0000256" key="1">
    <source>
        <dbReference type="ARBA" id="ARBA00004651"/>
    </source>
</evidence>
<accession>A0A8X6HFQ4</accession>
<keyword evidence="10" id="KW-1071">Ligand-gated ion channel</keyword>
<dbReference type="GO" id="GO:0015276">
    <property type="term" value="F:ligand-gated monoatomic ion channel activity"/>
    <property type="evidence" value="ECO:0007669"/>
    <property type="project" value="InterPro"/>
</dbReference>
<evidence type="ECO:0000256" key="5">
    <source>
        <dbReference type="ARBA" id="ARBA00022989"/>
    </source>
</evidence>
<dbReference type="PANTHER" id="PTHR42643">
    <property type="entry name" value="IONOTROPIC RECEPTOR 20A-RELATED"/>
    <property type="match status" value="1"/>
</dbReference>
<proteinExistence type="predicted"/>
<evidence type="ECO:0000256" key="10">
    <source>
        <dbReference type="ARBA" id="ARBA00023286"/>
    </source>
</evidence>
<reference evidence="14" key="1">
    <citation type="submission" date="2020-07" db="EMBL/GenBank/DDBJ databases">
        <title>Multicomponent nature underlies the extraordinary mechanical properties of spider dragline silk.</title>
        <authorList>
            <person name="Kono N."/>
            <person name="Nakamura H."/>
            <person name="Mori M."/>
            <person name="Yoshida Y."/>
            <person name="Ohtoshi R."/>
            <person name="Malay A.D."/>
            <person name="Moran D.A.P."/>
            <person name="Tomita M."/>
            <person name="Numata K."/>
            <person name="Arakawa K."/>
        </authorList>
    </citation>
    <scope>NUCLEOTIDE SEQUENCE</scope>
</reference>
<evidence type="ECO:0000256" key="11">
    <source>
        <dbReference type="ARBA" id="ARBA00023303"/>
    </source>
</evidence>
<keyword evidence="11" id="KW-0407">Ion channel</keyword>
<dbReference type="InterPro" id="IPR052192">
    <property type="entry name" value="Insect_Ionotropic_Sensory_Rcpt"/>
</dbReference>
<evidence type="ECO:0000256" key="8">
    <source>
        <dbReference type="ARBA" id="ARBA00023170"/>
    </source>
</evidence>
<keyword evidence="4 12" id="KW-0812">Transmembrane</keyword>
<evidence type="ECO:0000256" key="7">
    <source>
        <dbReference type="ARBA" id="ARBA00023136"/>
    </source>
</evidence>
<evidence type="ECO:0000259" key="13">
    <source>
        <dbReference type="SMART" id="SM00918"/>
    </source>
</evidence>
<keyword evidence="3" id="KW-1003">Cell membrane</keyword>
<evidence type="ECO:0000256" key="2">
    <source>
        <dbReference type="ARBA" id="ARBA00022448"/>
    </source>
</evidence>
<dbReference type="EMBL" id="BMAO01018377">
    <property type="protein sequence ID" value="GFR22937.1"/>
    <property type="molecule type" value="Genomic_DNA"/>
</dbReference>
<dbReference type="SUPFAM" id="SSF53850">
    <property type="entry name" value="Periplasmic binding protein-like II"/>
    <property type="match status" value="1"/>
</dbReference>
<evidence type="ECO:0000256" key="4">
    <source>
        <dbReference type="ARBA" id="ARBA00022692"/>
    </source>
</evidence>
<dbReference type="GO" id="GO:0005886">
    <property type="term" value="C:plasma membrane"/>
    <property type="evidence" value="ECO:0007669"/>
    <property type="project" value="UniProtKB-SubCell"/>
</dbReference>
<comment type="caution">
    <text evidence="14">The sequence shown here is derived from an EMBL/GenBank/DDBJ whole genome shotgun (WGS) entry which is preliminary data.</text>
</comment>
<feature type="transmembrane region" description="Helical" evidence="12">
    <location>
        <begin position="131"/>
        <end position="149"/>
    </location>
</feature>
<dbReference type="Proteomes" id="UP000887116">
    <property type="component" value="Unassembled WGS sequence"/>
</dbReference>
<evidence type="ECO:0000256" key="3">
    <source>
        <dbReference type="ARBA" id="ARBA00022475"/>
    </source>
</evidence>
<dbReference type="AlphaFoldDB" id="A0A8X6HFQ4"/>
<keyword evidence="5 12" id="KW-1133">Transmembrane helix</keyword>
<name>A0A8X6HFQ4_TRICU</name>
<dbReference type="InterPro" id="IPR019594">
    <property type="entry name" value="Glu/Gly-bd"/>
</dbReference>
<keyword evidence="6" id="KW-0406">Ion transport</keyword>
<evidence type="ECO:0000256" key="6">
    <source>
        <dbReference type="ARBA" id="ARBA00023065"/>
    </source>
</evidence>
<feature type="domain" description="Ionotropic glutamate receptor L-glutamate and glycine-binding" evidence="13">
    <location>
        <begin position="13"/>
        <end position="75"/>
    </location>
</feature>
<sequence length="403" mass="46239">MKFPSILKVAIVPTKYIVEINKDENNATEISGFEGNLLKILSSTLGFKYEIFAENEWGVLNKDGNWTGVLGLLQRKEVDVGLSVTMTDTRLNTVQFSRSYGKEDVTFIVSKPTSSLTTSNFWYLDPFEPNIWIFISLYLILTSVILSTINKKSNFLFLKTFFSLLGSLMKQPISNDKSVLLACWLFLSTMMTLCYSALLLSYLTLPLNVETIRNFEELSKAVQLGKYRCFVEKGSAIGTSFRDSKHEHFRLLFENMERNNWFLKRSGDMYRKGLGKNAAFISHRSILQILNAVWGSDAYEVSEDVFASVNYGIAARKDFCCIHILSKILSRIEASHMREQMTKDLFFKLNTAHEISNKYRDQNPITYENIKDLIFILISGHLIASVVFLAEIVFFNVNKKRKY</sequence>
<keyword evidence="7 12" id="KW-0472">Membrane</keyword>
<evidence type="ECO:0000313" key="15">
    <source>
        <dbReference type="Proteomes" id="UP000887116"/>
    </source>
</evidence>
<dbReference type="PANTHER" id="PTHR42643:SF30">
    <property type="entry name" value="IONOTROPIC RECEPTOR 40A-RELATED"/>
    <property type="match status" value="1"/>
</dbReference>
<protein>
    <submittedName>
        <fullName evidence="14">Probable glutamate receptor</fullName>
    </submittedName>
</protein>
<organism evidence="14 15">
    <name type="scientific">Trichonephila clavata</name>
    <name type="common">Joro spider</name>
    <name type="synonym">Nephila clavata</name>
    <dbReference type="NCBI Taxonomy" id="2740835"/>
    <lineage>
        <taxon>Eukaryota</taxon>
        <taxon>Metazoa</taxon>
        <taxon>Ecdysozoa</taxon>
        <taxon>Arthropoda</taxon>
        <taxon>Chelicerata</taxon>
        <taxon>Arachnida</taxon>
        <taxon>Araneae</taxon>
        <taxon>Araneomorphae</taxon>
        <taxon>Entelegynae</taxon>
        <taxon>Araneoidea</taxon>
        <taxon>Nephilidae</taxon>
        <taxon>Trichonephila</taxon>
    </lineage>
</organism>
<keyword evidence="2" id="KW-0813">Transport</keyword>
<comment type="subcellular location">
    <subcellularLocation>
        <location evidence="1">Cell membrane</location>
        <topology evidence="1">Multi-pass membrane protein</topology>
    </subcellularLocation>
</comment>
<evidence type="ECO:0000256" key="9">
    <source>
        <dbReference type="ARBA" id="ARBA00023180"/>
    </source>
</evidence>
<dbReference type="SMART" id="SM00918">
    <property type="entry name" value="Lig_chan-Glu_bd"/>
    <property type="match status" value="1"/>
</dbReference>
<dbReference type="Gene3D" id="1.10.287.70">
    <property type="match status" value="1"/>
</dbReference>
<keyword evidence="8 14" id="KW-0675">Receptor</keyword>
<dbReference type="Pfam" id="PF10613">
    <property type="entry name" value="Lig_chan-Glu_bd"/>
    <property type="match status" value="1"/>
</dbReference>